<dbReference type="InterPro" id="IPR036220">
    <property type="entry name" value="UDP-Glc/GDP-Man_DH_C_sf"/>
</dbReference>
<dbReference type="InterPro" id="IPR001732">
    <property type="entry name" value="UDP-Glc/GDP-Man_DH_N"/>
</dbReference>
<dbReference type="UniPathway" id="UPA00038">
    <property type="reaction ID" value="UER00491"/>
</dbReference>
<evidence type="ECO:0000256" key="2">
    <source>
        <dbReference type="ARBA" id="ARBA00006601"/>
    </source>
</evidence>
<dbReference type="InterPro" id="IPR008927">
    <property type="entry name" value="6-PGluconate_DH-like_C_sf"/>
</dbReference>
<dbReference type="GO" id="GO:0051287">
    <property type="term" value="F:NAD binding"/>
    <property type="evidence" value="ECO:0007669"/>
    <property type="project" value="InterPro"/>
</dbReference>
<dbReference type="EC" id="1.1.1.22" evidence="3 8"/>
<feature type="binding site" evidence="11">
    <location>
        <position position="37"/>
    </location>
    <ligand>
        <name>NAD(+)</name>
        <dbReference type="ChEBI" id="CHEBI:57540"/>
    </ligand>
</feature>
<dbReference type="AlphaFoldDB" id="A0A5N3PIZ1"/>
<dbReference type="GO" id="GO:0000271">
    <property type="term" value="P:polysaccharide biosynthetic process"/>
    <property type="evidence" value="ECO:0007669"/>
    <property type="project" value="InterPro"/>
</dbReference>
<dbReference type="SUPFAM" id="SSF52413">
    <property type="entry name" value="UDP-glucose/GDP-mannose dehydrogenase C-terminal domain"/>
    <property type="match status" value="1"/>
</dbReference>
<feature type="domain" description="UDP-glucose/GDP-mannose dehydrogenase C-terminal" evidence="12">
    <location>
        <begin position="326"/>
        <end position="428"/>
    </location>
</feature>
<feature type="binding site" evidence="10">
    <location>
        <position position="272"/>
    </location>
    <ligand>
        <name>substrate</name>
    </ligand>
</feature>
<dbReference type="PIRSF" id="PIRSF500134">
    <property type="entry name" value="UDPglc_DH_bac"/>
    <property type="match status" value="1"/>
</dbReference>
<evidence type="ECO:0000256" key="10">
    <source>
        <dbReference type="PIRSR" id="PIRSR500134-2"/>
    </source>
</evidence>
<evidence type="ECO:0000256" key="4">
    <source>
        <dbReference type="ARBA" id="ARBA00015132"/>
    </source>
</evidence>
<dbReference type="OrthoDB" id="9803238at2"/>
<evidence type="ECO:0000256" key="6">
    <source>
        <dbReference type="ARBA" id="ARBA00023027"/>
    </source>
</evidence>
<dbReference type="PANTHER" id="PTHR43750">
    <property type="entry name" value="UDP-GLUCOSE 6-DEHYDROGENASE TUAD"/>
    <property type="match status" value="1"/>
</dbReference>
<keyword evidence="14" id="KW-1185">Reference proteome</keyword>
<reference evidence="13 14" key="1">
    <citation type="journal article" date="2019" name="Microorganisms">
        <title>Genome Insights into the Novel Species Microvirga brassicacearum, a Rapeseed Endophyte with Biotechnological Potential.</title>
        <authorList>
            <person name="Jimenez-Gomez A."/>
            <person name="Saati-Santamaria Z."/>
            <person name="Igual J.M."/>
            <person name="Rivas R."/>
            <person name="Mateos P.F."/>
            <person name="Garcia-Fraile P."/>
        </authorList>
    </citation>
    <scope>NUCLEOTIDE SEQUENCE [LARGE SCALE GENOMIC DNA]</scope>
    <source>
        <strain evidence="13 14">CDVBN77</strain>
    </source>
</reference>
<dbReference type="EMBL" id="VCMV01000001">
    <property type="protein sequence ID" value="KAB0269712.1"/>
    <property type="molecule type" value="Genomic_DNA"/>
</dbReference>
<dbReference type="InterPro" id="IPR017476">
    <property type="entry name" value="UDP-Glc/GDP-Man"/>
</dbReference>
<name>A0A5N3PIZ1_9HYPH</name>
<dbReference type="InterPro" id="IPR036291">
    <property type="entry name" value="NAD(P)-bd_dom_sf"/>
</dbReference>
<comment type="similarity">
    <text evidence="2 8">Belongs to the UDP-glucose/GDP-mannose dehydrogenase family.</text>
</comment>
<dbReference type="SUPFAM" id="SSF48179">
    <property type="entry name" value="6-phosphogluconate dehydrogenase C-terminal domain-like"/>
    <property type="match status" value="1"/>
</dbReference>
<dbReference type="PANTHER" id="PTHR43750:SF3">
    <property type="entry name" value="UDP-GLUCOSE 6-DEHYDROGENASE TUAD"/>
    <property type="match status" value="1"/>
</dbReference>
<dbReference type="Pfam" id="PF00984">
    <property type="entry name" value="UDPG_MGDP_dh"/>
    <property type="match status" value="1"/>
</dbReference>
<gene>
    <name evidence="13" type="ORF">FEZ63_00115</name>
</gene>
<evidence type="ECO:0000259" key="12">
    <source>
        <dbReference type="SMART" id="SM00984"/>
    </source>
</evidence>
<dbReference type="Proteomes" id="UP000325684">
    <property type="component" value="Unassembled WGS sequence"/>
</dbReference>
<dbReference type="SUPFAM" id="SSF51735">
    <property type="entry name" value="NAD(P)-binding Rossmann-fold domains"/>
    <property type="match status" value="1"/>
</dbReference>
<dbReference type="InterPro" id="IPR014026">
    <property type="entry name" value="UDP-Glc/GDP-Man_DH_dimer"/>
</dbReference>
<dbReference type="PIRSF" id="PIRSF000124">
    <property type="entry name" value="UDPglc_GDPman_dh"/>
    <property type="match status" value="1"/>
</dbReference>
<proteinExistence type="inferred from homology"/>
<keyword evidence="6 8" id="KW-0520">NAD</keyword>
<evidence type="ECO:0000256" key="8">
    <source>
        <dbReference type="PIRNR" id="PIRNR000124"/>
    </source>
</evidence>
<dbReference type="Pfam" id="PF03721">
    <property type="entry name" value="UDPG_MGDP_dh_N"/>
    <property type="match status" value="1"/>
</dbReference>
<evidence type="ECO:0000256" key="9">
    <source>
        <dbReference type="PIRSR" id="PIRSR500134-1"/>
    </source>
</evidence>
<dbReference type="SMART" id="SM00984">
    <property type="entry name" value="UDPG_MGDP_dh_C"/>
    <property type="match status" value="1"/>
</dbReference>
<evidence type="ECO:0000256" key="1">
    <source>
        <dbReference type="ARBA" id="ARBA00004701"/>
    </source>
</evidence>
<evidence type="ECO:0000313" key="13">
    <source>
        <dbReference type="EMBL" id="KAB0269712.1"/>
    </source>
</evidence>
<feature type="binding site" evidence="10">
    <location>
        <position position="218"/>
    </location>
    <ligand>
        <name>substrate</name>
    </ligand>
</feature>
<feature type="active site" description="Nucleophile" evidence="9">
    <location>
        <position position="275"/>
    </location>
</feature>
<dbReference type="Gene3D" id="3.40.50.720">
    <property type="entry name" value="NAD(P)-binding Rossmann-like Domain"/>
    <property type="match status" value="2"/>
</dbReference>
<organism evidence="13 14">
    <name type="scientific">Microvirga brassicacearum</name>
    <dbReference type="NCBI Taxonomy" id="2580413"/>
    <lineage>
        <taxon>Bacteria</taxon>
        <taxon>Pseudomonadati</taxon>
        <taxon>Pseudomonadota</taxon>
        <taxon>Alphaproteobacteria</taxon>
        <taxon>Hyphomicrobiales</taxon>
        <taxon>Methylobacteriaceae</taxon>
        <taxon>Microvirga</taxon>
    </lineage>
</organism>
<accession>A0A5N3PIZ1</accession>
<keyword evidence="5 8" id="KW-0560">Oxidoreductase</keyword>
<evidence type="ECO:0000256" key="7">
    <source>
        <dbReference type="ARBA" id="ARBA00047473"/>
    </source>
</evidence>
<dbReference type="Pfam" id="PF03720">
    <property type="entry name" value="UDPG_MGDP_dh_C"/>
    <property type="match status" value="1"/>
</dbReference>
<dbReference type="GO" id="GO:0003979">
    <property type="term" value="F:UDP-glucose 6-dehydrogenase activity"/>
    <property type="evidence" value="ECO:0007669"/>
    <property type="project" value="UniProtKB-EC"/>
</dbReference>
<evidence type="ECO:0000256" key="11">
    <source>
        <dbReference type="PIRSR" id="PIRSR500134-3"/>
    </source>
</evidence>
<dbReference type="Gene3D" id="1.20.5.100">
    <property type="entry name" value="Cytochrome c1, transmembrane anchor, C-terminal"/>
    <property type="match status" value="1"/>
</dbReference>
<dbReference type="InterPro" id="IPR028357">
    <property type="entry name" value="UDPglc_DH_bac"/>
</dbReference>
<evidence type="ECO:0000256" key="3">
    <source>
        <dbReference type="ARBA" id="ARBA00012954"/>
    </source>
</evidence>
<feature type="binding site" evidence="11">
    <location>
        <position position="91"/>
    </location>
    <ligand>
        <name>NAD(+)</name>
        <dbReference type="ChEBI" id="CHEBI:57540"/>
    </ligand>
</feature>
<dbReference type="RefSeq" id="WP_150941606.1">
    <property type="nucleotide sequence ID" value="NZ_VCMV01000001.1"/>
</dbReference>
<feature type="binding site" evidence="11">
    <location>
        <position position="129"/>
    </location>
    <ligand>
        <name>NAD(+)</name>
        <dbReference type="ChEBI" id="CHEBI:57540"/>
    </ligand>
</feature>
<evidence type="ECO:0000313" key="14">
    <source>
        <dbReference type="Proteomes" id="UP000325684"/>
    </source>
</evidence>
<comment type="caution">
    <text evidence="13">The sequence shown here is derived from an EMBL/GenBank/DDBJ whole genome shotgun (WGS) entry which is preliminary data.</text>
</comment>
<protein>
    <recommendedName>
        <fullName evidence="4 8">UDP-glucose 6-dehydrogenase</fullName>
        <ecNumber evidence="3 8">1.1.1.22</ecNumber>
    </recommendedName>
</protein>
<sequence length="455" mass="48430">MNVTSTRPRLSVIGLGKLGSPMAAVFGVKGFDVVGVDLSSTFVSALNAGRAPVEEPQLQEFLDRAKGRIRATGDYEDAIRSTDITFIIVPTPSGPDRLFQNRYVVDAVERIGKALHNKSDYHVVVVTSTVMPGSTGGEIRAALERTSGRIVGENLGLCYNPEFIALGSVVRDMLFPDMILIGESDTRAGDMLEAVYRGSTESTPEFHRMNLVNAELCKISVNTFVTTKISYANMIADMCDHLPGADAHVVTRAVGADSRIGRKYLKPAIGYGGPCFPRDNKAFAALGRKLGVNCELAEATDRVNDHQLHRLMGAVEASVSPGQTIAVLGLSYKPHTGVVEESQGVSLAVMLAEAGYGVMVSDPMANDAGVAVLGTRADVFASAADAVANADAVVIMTPWPEFSEINWHSGLSAGQSRVVIDPWGIVETTETSGVKLVRLGRGDWRHASAAREAAA</sequence>
<comment type="pathway">
    <text evidence="1">Nucleotide-sugar biosynthesis; UDP-alpha-D-glucuronate biosynthesis; UDP-alpha-D-glucuronate from UDP-alpha-D-glucose: step 1/1.</text>
</comment>
<feature type="binding site" evidence="10">
    <location>
        <position position="333"/>
    </location>
    <ligand>
        <name>substrate</name>
    </ligand>
</feature>
<dbReference type="GO" id="GO:0006065">
    <property type="term" value="P:UDP-glucuronate biosynthetic process"/>
    <property type="evidence" value="ECO:0007669"/>
    <property type="project" value="UniProtKB-UniPathway"/>
</dbReference>
<dbReference type="NCBIfam" id="TIGR03026">
    <property type="entry name" value="NDP-sugDHase"/>
    <property type="match status" value="1"/>
</dbReference>
<comment type="catalytic activity">
    <reaction evidence="7 8">
        <text>UDP-alpha-D-glucose + 2 NAD(+) + H2O = UDP-alpha-D-glucuronate + 2 NADH + 3 H(+)</text>
        <dbReference type="Rhea" id="RHEA:23596"/>
        <dbReference type="ChEBI" id="CHEBI:15377"/>
        <dbReference type="ChEBI" id="CHEBI:15378"/>
        <dbReference type="ChEBI" id="CHEBI:57540"/>
        <dbReference type="ChEBI" id="CHEBI:57945"/>
        <dbReference type="ChEBI" id="CHEBI:58052"/>
        <dbReference type="ChEBI" id="CHEBI:58885"/>
        <dbReference type="EC" id="1.1.1.22"/>
    </reaction>
</comment>
<dbReference type="InterPro" id="IPR014027">
    <property type="entry name" value="UDP-Glc/GDP-Man_DH_C"/>
</dbReference>
<evidence type="ECO:0000256" key="5">
    <source>
        <dbReference type="ARBA" id="ARBA00023002"/>
    </source>
</evidence>